<proteinExistence type="predicted"/>
<dbReference type="PANTHER" id="PTHR34296">
    <property type="entry name" value="TRANSCRIPTIONAL ACTIVATOR PROTEIN MED"/>
    <property type="match status" value="1"/>
</dbReference>
<gene>
    <name evidence="8" type="ORF">FG904_02110</name>
</gene>
<reference evidence="8 9" key="1">
    <citation type="submission" date="2019-06" db="EMBL/GenBank/DDBJ databases">
        <title>Mycoplasma sp. 2F1A isolated from ostrich.</title>
        <authorList>
            <person name="Spergser J."/>
        </authorList>
    </citation>
    <scope>NUCLEOTIDE SEQUENCE [LARGE SCALE GENOMIC DNA]</scope>
    <source>
        <strain evidence="8 9">2F1A</strain>
    </source>
</reference>
<keyword evidence="5" id="KW-0449">Lipoprotein</keyword>
<dbReference type="AlphaFoldDB" id="A0A5B7XWA1"/>
<dbReference type="Gene3D" id="3.40.50.2300">
    <property type="match status" value="2"/>
</dbReference>
<evidence type="ECO:0000256" key="3">
    <source>
        <dbReference type="ARBA" id="ARBA00022729"/>
    </source>
</evidence>
<dbReference type="PRINTS" id="PR01733">
    <property type="entry name" value="LIPPROTEIN48"/>
</dbReference>
<evidence type="ECO:0000256" key="4">
    <source>
        <dbReference type="ARBA" id="ARBA00023136"/>
    </source>
</evidence>
<keyword evidence="4" id="KW-0472">Membrane</keyword>
<dbReference type="GO" id="GO:0005886">
    <property type="term" value="C:plasma membrane"/>
    <property type="evidence" value="ECO:0007669"/>
    <property type="project" value="UniProtKB-SubCell"/>
</dbReference>
<evidence type="ECO:0000259" key="7">
    <source>
        <dbReference type="Pfam" id="PF02608"/>
    </source>
</evidence>
<evidence type="ECO:0000313" key="9">
    <source>
        <dbReference type="Proteomes" id="UP000305457"/>
    </source>
</evidence>
<feature type="signal peptide" evidence="6">
    <location>
        <begin position="1"/>
        <end position="23"/>
    </location>
</feature>
<evidence type="ECO:0000256" key="1">
    <source>
        <dbReference type="ARBA" id="ARBA00004236"/>
    </source>
</evidence>
<dbReference type="InterPro" id="IPR003760">
    <property type="entry name" value="PnrA-like"/>
</dbReference>
<dbReference type="PROSITE" id="PS51257">
    <property type="entry name" value="PROKAR_LIPOPROTEIN"/>
    <property type="match status" value="1"/>
</dbReference>
<sequence>MKKSRSVLFSLLGMGALSLPLVAASCGGSGESSDVADYINKEERVAVVKEKSELTAEKLANKEIPSIVLVTDEGRVTDKSFNQSVWEGLLAFRDQVKSLNAEASVEVSSVEPKGGAYAATYDALIGQGQKIWILSGFNHSNSITNYIKDTKKRKLLDDLGVTIISIDFSLPEDVNYPRFYGLNFKTQESAYIVGQAVAEFLSTKYESDTQKRYVSTFGGGDFPGVTDYMIGYLEGVYNYDQTATNKTKVSEVKGSDSLVIDSGFQVNDDMGNAIRKALADANPLPMAILPVAGPGTAETIKQIDAAKLPTLVIGVDVDQSKSLAQSAGKFMTSVTKNMAQAVYDTLLYTVFGVDPNNVFAGKAADKPFNHLGTKKEGWVGYAPSTLSDQADRDKMNALLDKYNTAFNALSEQEIAEKTKTSEGETKGIAYANSIYKKINAL</sequence>
<evidence type="ECO:0000256" key="5">
    <source>
        <dbReference type="ARBA" id="ARBA00023288"/>
    </source>
</evidence>
<evidence type="ECO:0000313" key="8">
    <source>
        <dbReference type="EMBL" id="QCZ36794.1"/>
    </source>
</evidence>
<comment type="subcellular location">
    <subcellularLocation>
        <location evidence="1">Cell membrane</location>
    </subcellularLocation>
</comment>
<accession>A0A5B7XWA1</accession>
<dbReference type="Pfam" id="PF02608">
    <property type="entry name" value="Bmp"/>
    <property type="match status" value="1"/>
</dbReference>
<keyword evidence="2" id="KW-1003">Cell membrane</keyword>
<dbReference type="OrthoDB" id="9769871at2"/>
<feature type="chain" id="PRO_5022893533" evidence="6">
    <location>
        <begin position="24"/>
        <end position="441"/>
    </location>
</feature>
<dbReference type="PANTHER" id="PTHR34296:SF2">
    <property type="entry name" value="ABC TRANSPORTER GUANOSINE-BINDING PROTEIN NUPN"/>
    <property type="match status" value="1"/>
</dbReference>
<dbReference type="KEGG" id="mnh:FG904_02110"/>
<keyword evidence="3 6" id="KW-0732">Signal</keyword>
<name>A0A5B7XWA1_9MOLU</name>
<evidence type="ECO:0000256" key="2">
    <source>
        <dbReference type="ARBA" id="ARBA00022475"/>
    </source>
</evidence>
<organism evidence="8 9">
    <name type="scientific">Mycoplasma nasistruthionis</name>
    <dbReference type="NCBI Taxonomy" id="353852"/>
    <lineage>
        <taxon>Bacteria</taxon>
        <taxon>Bacillati</taxon>
        <taxon>Mycoplasmatota</taxon>
        <taxon>Mollicutes</taxon>
        <taxon>Mycoplasmataceae</taxon>
        <taxon>Mycoplasma</taxon>
    </lineage>
</organism>
<dbReference type="InterPro" id="IPR008107">
    <property type="entry name" value="Mycoplasma_p48"/>
</dbReference>
<dbReference type="InterPro" id="IPR050957">
    <property type="entry name" value="BMP_lipoprotein"/>
</dbReference>
<evidence type="ECO:0000256" key="6">
    <source>
        <dbReference type="SAM" id="SignalP"/>
    </source>
</evidence>
<dbReference type="RefSeq" id="WP_139592276.1">
    <property type="nucleotide sequence ID" value="NZ_CP040825.1"/>
</dbReference>
<dbReference type="Proteomes" id="UP000305457">
    <property type="component" value="Chromosome"/>
</dbReference>
<dbReference type="EMBL" id="CP040825">
    <property type="protein sequence ID" value="QCZ36794.1"/>
    <property type="molecule type" value="Genomic_DNA"/>
</dbReference>
<protein>
    <submittedName>
        <fullName evidence="8">BMP family ABC transporter substrate-binding protein</fullName>
    </submittedName>
</protein>
<feature type="domain" description="ABC transporter substrate-binding protein PnrA-like" evidence="7">
    <location>
        <begin position="68"/>
        <end position="249"/>
    </location>
</feature>